<organism evidence="2 3">
    <name type="scientific">Diceros bicornis minor</name>
    <name type="common">South-central black rhinoceros</name>
    <dbReference type="NCBI Taxonomy" id="77932"/>
    <lineage>
        <taxon>Eukaryota</taxon>
        <taxon>Metazoa</taxon>
        <taxon>Chordata</taxon>
        <taxon>Craniata</taxon>
        <taxon>Vertebrata</taxon>
        <taxon>Euteleostomi</taxon>
        <taxon>Mammalia</taxon>
        <taxon>Eutheria</taxon>
        <taxon>Laurasiatheria</taxon>
        <taxon>Perissodactyla</taxon>
        <taxon>Rhinocerotidae</taxon>
        <taxon>Diceros</taxon>
    </lineage>
</organism>
<evidence type="ECO:0000313" key="3">
    <source>
        <dbReference type="Proteomes" id="UP000551758"/>
    </source>
</evidence>
<keyword evidence="1" id="KW-0732">Signal</keyword>
<keyword evidence="3" id="KW-1185">Reference proteome</keyword>
<evidence type="ECO:0000313" key="2">
    <source>
        <dbReference type="EMBL" id="KAF5927208.1"/>
    </source>
</evidence>
<feature type="chain" id="PRO_5029803817" evidence="1">
    <location>
        <begin position="23"/>
        <end position="147"/>
    </location>
</feature>
<comment type="caution">
    <text evidence="2">The sequence shown here is derived from an EMBL/GenBank/DDBJ whole genome shotgun (WGS) entry which is preliminary data.</text>
</comment>
<dbReference type="AlphaFoldDB" id="A0A7J7FH24"/>
<proteinExistence type="predicted"/>
<feature type="signal peptide" evidence="1">
    <location>
        <begin position="1"/>
        <end position="22"/>
    </location>
</feature>
<sequence>MPGSDLERRALLLLSQLAHLEATETETEGEEDLGWVMWISVEVRGWATQNRAFRAWVWEDFLGVGSWTETSVIGMKVFLCLRGACRGSHVDDVFFSWSYSRSYRARSRTTSRTSTGFNSSACYSSEPEIQIQSPSRLKTQLSLNFKT</sequence>
<dbReference type="Proteomes" id="UP000551758">
    <property type="component" value="Unassembled WGS sequence"/>
</dbReference>
<dbReference type="EMBL" id="JACDTQ010000582">
    <property type="protein sequence ID" value="KAF5927208.1"/>
    <property type="molecule type" value="Genomic_DNA"/>
</dbReference>
<reference evidence="2 3" key="1">
    <citation type="journal article" date="2020" name="Mol. Biol. Evol.">
        <title>Interspecific Gene Flow and the Evolution of Specialization in Black and White Rhinoceros.</title>
        <authorList>
            <person name="Moodley Y."/>
            <person name="Westbury M.V."/>
            <person name="Russo I.M."/>
            <person name="Gopalakrishnan S."/>
            <person name="Rakotoarivelo A."/>
            <person name="Olsen R.A."/>
            <person name="Prost S."/>
            <person name="Tunstall T."/>
            <person name="Ryder O.A."/>
            <person name="Dalen L."/>
            <person name="Bruford M.W."/>
        </authorList>
    </citation>
    <scope>NUCLEOTIDE SEQUENCE [LARGE SCALE GENOMIC DNA]</scope>
    <source>
        <strain evidence="2">SBR-YM</strain>
        <tissue evidence="2">Skin</tissue>
    </source>
</reference>
<gene>
    <name evidence="2" type="ORF">HPG69_017683</name>
</gene>
<protein>
    <submittedName>
        <fullName evidence="2">Uncharacterized protein</fullName>
    </submittedName>
</protein>
<accession>A0A7J7FH24</accession>
<name>A0A7J7FH24_DICBM</name>
<evidence type="ECO:0000256" key="1">
    <source>
        <dbReference type="SAM" id="SignalP"/>
    </source>
</evidence>